<evidence type="ECO:0000259" key="7">
    <source>
        <dbReference type="PROSITE" id="PS00623"/>
    </source>
</evidence>
<dbReference type="InterPro" id="IPR000172">
    <property type="entry name" value="GMC_OxRdtase_N"/>
</dbReference>
<dbReference type="Pfam" id="PF00732">
    <property type="entry name" value="GMC_oxred_N"/>
    <property type="match status" value="1"/>
</dbReference>
<evidence type="ECO:0000256" key="5">
    <source>
        <dbReference type="PIRSR" id="PIRSR000137-2"/>
    </source>
</evidence>
<evidence type="ECO:0000256" key="3">
    <source>
        <dbReference type="ARBA" id="ARBA00022630"/>
    </source>
</evidence>
<evidence type="ECO:0000256" key="1">
    <source>
        <dbReference type="ARBA" id="ARBA00001974"/>
    </source>
</evidence>
<dbReference type="PANTHER" id="PTHR11552:SF147">
    <property type="entry name" value="CHOLINE DEHYDROGENASE, MITOCHONDRIAL"/>
    <property type="match status" value="1"/>
</dbReference>
<evidence type="ECO:0000259" key="8">
    <source>
        <dbReference type="PROSITE" id="PS00624"/>
    </source>
</evidence>
<feature type="domain" description="Glucose-methanol-choline oxidoreductase N-terminal" evidence="7">
    <location>
        <begin position="122"/>
        <end position="145"/>
    </location>
</feature>
<name>A0A2W1BU23_HELAM</name>
<feature type="binding site" evidence="5">
    <location>
        <begin position="515"/>
        <end position="516"/>
    </location>
    <ligand>
        <name>FAD</name>
        <dbReference type="ChEBI" id="CHEBI:57692"/>
    </ligand>
</feature>
<dbReference type="Proteomes" id="UP000249218">
    <property type="component" value="Unassembled WGS sequence"/>
</dbReference>
<dbReference type="Gene3D" id="3.30.560.10">
    <property type="entry name" value="Glucose Oxidase, domain 3"/>
    <property type="match status" value="1"/>
</dbReference>
<feature type="domain" description="Glucose-methanol-choline oxidoreductase N-terminal" evidence="8">
    <location>
        <begin position="300"/>
        <end position="314"/>
    </location>
</feature>
<reference evidence="9 10" key="1">
    <citation type="journal article" date="2017" name="BMC Biol.">
        <title>Genomic innovations, transcriptional plasticity and gene loss underlying the evolution and divergence of two highly polyphagous and invasive Helicoverpa pest species.</title>
        <authorList>
            <person name="Pearce S.L."/>
            <person name="Clarke D.F."/>
            <person name="East P.D."/>
            <person name="Elfekih S."/>
            <person name="Gordon K.H."/>
            <person name="Jermiin L.S."/>
            <person name="McGaughran A."/>
            <person name="Oakeshott J.G."/>
            <person name="Papanikolaou A."/>
            <person name="Perera O.P."/>
            <person name="Rane R.V."/>
            <person name="Richards S."/>
            <person name="Tay W.T."/>
            <person name="Walsh T.K."/>
            <person name="Anderson A."/>
            <person name="Anderson C.J."/>
            <person name="Asgari S."/>
            <person name="Board P.G."/>
            <person name="Bretschneider A."/>
            <person name="Campbell P.M."/>
            <person name="Chertemps T."/>
            <person name="Christeller J.T."/>
            <person name="Coppin C.W."/>
            <person name="Downes S.J."/>
            <person name="Duan G."/>
            <person name="Farnsworth C.A."/>
            <person name="Good R.T."/>
            <person name="Han L.B."/>
            <person name="Han Y.C."/>
            <person name="Hatje K."/>
            <person name="Horne I."/>
            <person name="Huang Y.P."/>
            <person name="Hughes D.S."/>
            <person name="Jacquin-Joly E."/>
            <person name="James W."/>
            <person name="Jhangiani S."/>
            <person name="Kollmar M."/>
            <person name="Kuwar S.S."/>
            <person name="Li S."/>
            <person name="Liu N.Y."/>
            <person name="Maibeche M.T."/>
            <person name="Miller J.R."/>
            <person name="Montagne N."/>
            <person name="Perry T."/>
            <person name="Qu J."/>
            <person name="Song S.V."/>
            <person name="Sutton G.G."/>
            <person name="Vogel H."/>
            <person name="Walenz B.P."/>
            <person name="Xu W."/>
            <person name="Zhang H.J."/>
            <person name="Zou Z."/>
            <person name="Batterham P."/>
            <person name="Edwards O.R."/>
            <person name="Feyereisen R."/>
            <person name="Gibbs R.A."/>
            <person name="Heckel D.G."/>
            <person name="McGrath A."/>
            <person name="Robin C."/>
            <person name="Scherer S.E."/>
            <person name="Worley K.C."/>
            <person name="Wu Y.D."/>
        </authorList>
    </citation>
    <scope>NUCLEOTIDE SEQUENCE [LARGE SCALE GENOMIC DNA]</scope>
    <source>
        <strain evidence="9">Harm_GR_Male_#8</strain>
        <tissue evidence="9">Whole organism</tissue>
    </source>
</reference>
<dbReference type="PANTHER" id="PTHR11552">
    <property type="entry name" value="GLUCOSE-METHANOL-CHOLINE GMC OXIDOREDUCTASE"/>
    <property type="match status" value="1"/>
</dbReference>
<dbReference type="OrthoDB" id="269227at2759"/>
<evidence type="ECO:0000256" key="6">
    <source>
        <dbReference type="RuleBase" id="RU003968"/>
    </source>
</evidence>
<dbReference type="InterPro" id="IPR036188">
    <property type="entry name" value="FAD/NAD-bd_sf"/>
</dbReference>
<dbReference type="EMBL" id="KZ149963">
    <property type="protein sequence ID" value="PZC76280.1"/>
    <property type="molecule type" value="Genomic_DNA"/>
</dbReference>
<keyword evidence="4 5" id="KW-0274">FAD</keyword>
<gene>
    <name evidence="9" type="primary">HaOG204835</name>
    <name evidence="9" type="ORF">B5X24_HaOG204835</name>
</gene>
<evidence type="ECO:0000256" key="4">
    <source>
        <dbReference type="ARBA" id="ARBA00022827"/>
    </source>
</evidence>
<dbReference type="Gene3D" id="3.50.50.60">
    <property type="entry name" value="FAD/NAD(P)-binding domain"/>
    <property type="match status" value="1"/>
</dbReference>
<dbReference type="PROSITE" id="PS00624">
    <property type="entry name" value="GMC_OXRED_2"/>
    <property type="match status" value="1"/>
</dbReference>
<proteinExistence type="inferred from homology"/>
<dbReference type="SUPFAM" id="SSF54373">
    <property type="entry name" value="FAD-linked reductases, C-terminal domain"/>
    <property type="match status" value="1"/>
</dbReference>
<dbReference type="GO" id="GO:0050660">
    <property type="term" value="F:flavin adenine dinucleotide binding"/>
    <property type="evidence" value="ECO:0007669"/>
    <property type="project" value="InterPro"/>
</dbReference>
<comment type="similarity">
    <text evidence="2 6">Belongs to the GMC oxidoreductase family.</text>
</comment>
<dbReference type="InterPro" id="IPR012132">
    <property type="entry name" value="GMC_OxRdtase"/>
</dbReference>
<protein>
    <recommendedName>
        <fullName evidence="7 8">Glucose-methanol-choline oxidoreductase N-terminal domain-containing protein</fullName>
    </recommendedName>
</protein>
<evidence type="ECO:0000256" key="2">
    <source>
        <dbReference type="ARBA" id="ARBA00010790"/>
    </source>
</evidence>
<dbReference type="InterPro" id="IPR007867">
    <property type="entry name" value="GMC_OxRtase_C"/>
</dbReference>
<evidence type="ECO:0000313" key="10">
    <source>
        <dbReference type="Proteomes" id="UP000249218"/>
    </source>
</evidence>
<dbReference type="SUPFAM" id="SSF51905">
    <property type="entry name" value="FAD/NAD(P)-binding domain"/>
    <property type="match status" value="1"/>
</dbReference>
<keyword evidence="10" id="KW-1185">Reference proteome</keyword>
<evidence type="ECO:0000313" key="9">
    <source>
        <dbReference type="EMBL" id="PZC76280.1"/>
    </source>
</evidence>
<dbReference type="Pfam" id="PF05199">
    <property type="entry name" value="GMC_oxred_C"/>
    <property type="match status" value="1"/>
</dbReference>
<sequence length="578" mass="62702">MSASASVLSDIQTVQLALQVVSTLQLTTWRFPTACSPSNGSAFDFIVVGAGSAGSVLANRLSANSDASVLLLEAGGPPPLESQLAGLFPIIPSTPYDYNLTSVNDNYTAQNLQSHHVGLTQGKMLGGSSSLNHLIYVQGHPHDFNQWAKILNDPLWNFNNLEAYFKKVESLVDEELLATPSKDRHGTKGPVKISRDSSPDNQNILAAFEELGHQIFDDLSAPNLLGYTEPLYNNVDGLRQSTAVTYLSDAKARTNLCVATYKTATKIIIENNKAIGVQVIDSNGDSQVFFANKEVIVSAGAFNSPKLLMSSGIGPQDHLETLGIDIVANLPVGKNLQDHPTTILLYQMENNTSPLPAANPSQLPPMTVGHVALNSQTYPDYQAITLLFPHDSDALIQLCSNVFKFSNDFCDAAYNANIGRSVLFVIIDLLMPKSRGEVLLASANPKDDPLVYTRTYNETEDLKLMAKSLEDFNRVLETTYFKNIDAKLVDTGYCKDVAADDFWECYAVATSSSLWHYVGTCPMGSVLDSRLKVKGVDGLRVVDSSSFPTEVSANPNAAVMMVAERAADFILDAWSICV</sequence>
<dbReference type="GO" id="GO:0016614">
    <property type="term" value="F:oxidoreductase activity, acting on CH-OH group of donors"/>
    <property type="evidence" value="ECO:0007669"/>
    <property type="project" value="InterPro"/>
</dbReference>
<dbReference type="PROSITE" id="PS00623">
    <property type="entry name" value="GMC_OXRED_1"/>
    <property type="match status" value="1"/>
</dbReference>
<comment type="cofactor">
    <cofactor evidence="1 5">
        <name>FAD</name>
        <dbReference type="ChEBI" id="CHEBI:57692"/>
    </cofactor>
</comment>
<accession>A0A2W1BU23</accession>
<dbReference type="PIRSF" id="PIRSF000137">
    <property type="entry name" value="Alcohol_oxidase"/>
    <property type="match status" value="1"/>
</dbReference>
<keyword evidence="3 6" id="KW-0285">Flavoprotein</keyword>
<dbReference type="AlphaFoldDB" id="A0A2W1BU23"/>
<organism evidence="9 10">
    <name type="scientific">Helicoverpa armigera</name>
    <name type="common">Cotton bollworm</name>
    <name type="synonym">Heliothis armigera</name>
    <dbReference type="NCBI Taxonomy" id="29058"/>
    <lineage>
        <taxon>Eukaryota</taxon>
        <taxon>Metazoa</taxon>
        <taxon>Ecdysozoa</taxon>
        <taxon>Arthropoda</taxon>
        <taxon>Hexapoda</taxon>
        <taxon>Insecta</taxon>
        <taxon>Pterygota</taxon>
        <taxon>Neoptera</taxon>
        <taxon>Endopterygota</taxon>
        <taxon>Lepidoptera</taxon>
        <taxon>Glossata</taxon>
        <taxon>Ditrysia</taxon>
        <taxon>Noctuoidea</taxon>
        <taxon>Noctuidae</taxon>
        <taxon>Heliothinae</taxon>
        <taxon>Helicoverpa</taxon>
    </lineage>
</organism>